<dbReference type="InterPro" id="IPR025846">
    <property type="entry name" value="TBL_N"/>
</dbReference>
<evidence type="ECO:0008006" key="12">
    <source>
        <dbReference type="Google" id="ProtNLM"/>
    </source>
</evidence>
<keyword evidence="5 7" id="KW-1133">Transmembrane helix</keyword>
<evidence type="ECO:0000259" key="9">
    <source>
        <dbReference type="Pfam" id="PF14416"/>
    </source>
</evidence>
<dbReference type="Pfam" id="PF13839">
    <property type="entry name" value="PC-Esterase"/>
    <property type="match status" value="1"/>
</dbReference>
<organism evidence="10 11">
    <name type="scientific">Crotalaria pallida</name>
    <name type="common">Smooth rattlebox</name>
    <name type="synonym">Crotalaria striata</name>
    <dbReference type="NCBI Taxonomy" id="3830"/>
    <lineage>
        <taxon>Eukaryota</taxon>
        <taxon>Viridiplantae</taxon>
        <taxon>Streptophyta</taxon>
        <taxon>Embryophyta</taxon>
        <taxon>Tracheophyta</taxon>
        <taxon>Spermatophyta</taxon>
        <taxon>Magnoliopsida</taxon>
        <taxon>eudicotyledons</taxon>
        <taxon>Gunneridae</taxon>
        <taxon>Pentapetalae</taxon>
        <taxon>rosids</taxon>
        <taxon>fabids</taxon>
        <taxon>Fabales</taxon>
        <taxon>Fabaceae</taxon>
        <taxon>Papilionoideae</taxon>
        <taxon>50 kb inversion clade</taxon>
        <taxon>genistoids sensu lato</taxon>
        <taxon>core genistoids</taxon>
        <taxon>Crotalarieae</taxon>
        <taxon>Crotalaria</taxon>
    </lineage>
</organism>
<accession>A0AAN9HRA7</accession>
<keyword evidence="11" id="KW-1185">Reference proteome</keyword>
<gene>
    <name evidence="10" type="ORF">RIF29_34568</name>
</gene>
<dbReference type="InterPro" id="IPR029962">
    <property type="entry name" value="TBL"/>
</dbReference>
<dbReference type="Pfam" id="PF14416">
    <property type="entry name" value="PMR5N"/>
    <property type="match status" value="1"/>
</dbReference>
<evidence type="ECO:0000256" key="2">
    <source>
        <dbReference type="ARBA" id="ARBA00007727"/>
    </source>
</evidence>
<evidence type="ECO:0000256" key="6">
    <source>
        <dbReference type="ARBA" id="ARBA00023136"/>
    </source>
</evidence>
<evidence type="ECO:0000256" key="4">
    <source>
        <dbReference type="ARBA" id="ARBA00022968"/>
    </source>
</evidence>
<feature type="transmembrane region" description="Helical" evidence="7">
    <location>
        <begin position="20"/>
        <end position="40"/>
    </location>
</feature>
<evidence type="ECO:0000256" key="5">
    <source>
        <dbReference type="ARBA" id="ARBA00022989"/>
    </source>
</evidence>
<dbReference type="GO" id="GO:0016413">
    <property type="term" value="F:O-acetyltransferase activity"/>
    <property type="evidence" value="ECO:0007669"/>
    <property type="project" value="InterPro"/>
</dbReference>
<protein>
    <recommendedName>
        <fullName evidence="12">Trichome birefringence-like N-terminal domain-containing protein</fullName>
    </recommendedName>
</protein>
<comment type="similarity">
    <text evidence="2">Belongs to the PC-esterase family. TBL subfamily.</text>
</comment>
<dbReference type="EMBL" id="JAYWIO010000007">
    <property type="protein sequence ID" value="KAK7251406.1"/>
    <property type="molecule type" value="Genomic_DNA"/>
</dbReference>
<evidence type="ECO:0000256" key="1">
    <source>
        <dbReference type="ARBA" id="ARBA00004167"/>
    </source>
</evidence>
<dbReference type="GO" id="GO:0016020">
    <property type="term" value="C:membrane"/>
    <property type="evidence" value="ECO:0007669"/>
    <property type="project" value="UniProtKB-SubCell"/>
</dbReference>
<evidence type="ECO:0000259" key="8">
    <source>
        <dbReference type="Pfam" id="PF13839"/>
    </source>
</evidence>
<feature type="domain" description="Trichome birefringence-like N-terminal" evidence="9">
    <location>
        <begin position="115"/>
        <end position="167"/>
    </location>
</feature>
<keyword evidence="3 7" id="KW-0812">Transmembrane</keyword>
<dbReference type="PANTHER" id="PTHR32285">
    <property type="entry name" value="PROTEIN TRICHOME BIREFRINGENCE-LIKE 9-RELATED"/>
    <property type="match status" value="1"/>
</dbReference>
<name>A0AAN9HRA7_CROPI</name>
<dbReference type="PANTHER" id="PTHR32285:SF219">
    <property type="entry name" value="PROTEIN TRICHOME BIREFRINGENCE-LIKE 24"/>
    <property type="match status" value="1"/>
</dbReference>
<dbReference type="InterPro" id="IPR026057">
    <property type="entry name" value="TBL_C"/>
</dbReference>
<keyword evidence="6 7" id="KW-0472">Membrane</keyword>
<comment type="subcellular location">
    <subcellularLocation>
        <location evidence="1">Membrane</location>
        <topology evidence="1">Single-pass membrane protein</topology>
    </subcellularLocation>
</comment>
<keyword evidence="4" id="KW-0735">Signal-anchor</keyword>
<evidence type="ECO:0000256" key="3">
    <source>
        <dbReference type="ARBA" id="ARBA00022692"/>
    </source>
</evidence>
<evidence type="ECO:0000313" key="11">
    <source>
        <dbReference type="Proteomes" id="UP001372338"/>
    </source>
</evidence>
<dbReference type="GO" id="GO:0005794">
    <property type="term" value="C:Golgi apparatus"/>
    <property type="evidence" value="ECO:0007669"/>
    <property type="project" value="TreeGrafter"/>
</dbReference>
<dbReference type="AlphaFoldDB" id="A0AAN9HRA7"/>
<reference evidence="10 11" key="1">
    <citation type="submission" date="2024-01" db="EMBL/GenBank/DDBJ databases">
        <title>The genomes of 5 underutilized Papilionoideae crops provide insights into root nodulation and disease resistanc.</title>
        <authorList>
            <person name="Yuan L."/>
        </authorList>
    </citation>
    <scope>NUCLEOTIDE SEQUENCE [LARGE SCALE GENOMIC DNA]</scope>
    <source>
        <strain evidence="10">ZHUSHIDOU_FW_LH</strain>
        <tissue evidence="10">Leaf</tissue>
    </source>
</reference>
<evidence type="ECO:0000256" key="7">
    <source>
        <dbReference type="SAM" id="Phobius"/>
    </source>
</evidence>
<comment type="caution">
    <text evidence="10">The sequence shown here is derived from an EMBL/GenBank/DDBJ whole genome shotgun (WGS) entry which is preliminary data.</text>
</comment>
<sequence>MRTLRIDYLKHKFGYNQKNLLLKLVLTIFFFGLAFKFVFFNSMSPPEISPVLEHPFPKKTDTVPEQPQKQNPLVFSQQVTENPTTDLEPVPQLLPVSELEPQNEDQVMSPSNTGKCDYFSGDWVPNPVGPVYTNESCDLIEGPQNCLKNGRPDRGFLYWKWAPRDCDLPPFDAYKFLNSMRDKSWALIGDSISRNHVQSLLCMLSTVEKPVLVYHDELYKSKSWHFPSFNFNISVIWSPFLVEAAIFEDFNGVSSSEVELYLDKLDSKWKDQFLNFDYIIMSCGKWFLKPAIYHENDTTLGCHACPKRNLTELGFTFAYRKTIKFVLNFIASSNHKGLIFYRTFTPDHFENGEWSSGGTCKRTKPVKEGEIENKYLNKLLRDIELEEFRKAAAEASRNGVNLKLVDFVSLSLLRPDGHPGPYRAFQPFANKDQNAKVQNDCLHWCLPGPIDSWNDILMEMVVNG</sequence>
<proteinExistence type="inferred from homology"/>
<dbReference type="Proteomes" id="UP001372338">
    <property type="component" value="Unassembled WGS sequence"/>
</dbReference>
<evidence type="ECO:0000313" key="10">
    <source>
        <dbReference type="EMBL" id="KAK7251406.1"/>
    </source>
</evidence>
<feature type="domain" description="Trichome birefringence-like C-terminal" evidence="8">
    <location>
        <begin position="168"/>
        <end position="460"/>
    </location>
</feature>